<dbReference type="InterPro" id="IPR011723">
    <property type="entry name" value="Znf/thioredoxin_put"/>
</dbReference>
<sequence>MRVTCPSCQAVYDAPDDALGAGGRRVECSACGEQWFQPGPELAAFEPSGSRMPGMEAAAESLSGLRDPEPTLADPVPAVAPAPAPSVASEPPAGEPVLAPPASAPDADQAGLDPLPPLREHPAARRPASIDAERLSAELRARDETAPRGSAGGGFGIGLLLALILSAGLAFAYLQSGKVVAMVPQAEPYIGAYVQSVDRARMAVERAAAQAGRKIDELTGGA</sequence>
<name>A0A1H2VDI6_9RHOB</name>
<feature type="region of interest" description="Disordered" evidence="1">
    <location>
        <begin position="49"/>
        <end position="131"/>
    </location>
</feature>
<dbReference type="AlphaFoldDB" id="A0A1H2VDI6"/>
<dbReference type="STRING" id="356660.SAMN05444336_10233"/>
<keyword evidence="5" id="KW-1185">Reference proteome</keyword>
<keyword evidence="2" id="KW-0812">Transmembrane</keyword>
<evidence type="ECO:0000256" key="2">
    <source>
        <dbReference type="SAM" id="Phobius"/>
    </source>
</evidence>
<gene>
    <name evidence="4" type="ORF">SAMN05444336_10233</name>
</gene>
<proteinExistence type="predicted"/>
<dbReference type="NCBIfam" id="TIGR02098">
    <property type="entry name" value="MJ0042_CXXC"/>
    <property type="match status" value="1"/>
</dbReference>
<feature type="domain" description="Zinc finger/thioredoxin putative" evidence="3">
    <location>
        <begin position="1"/>
        <end position="36"/>
    </location>
</feature>
<dbReference type="RefSeq" id="WP_092680320.1">
    <property type="nucleotide sequence ID" value="NZ_FNMZ01000002.1"/>
</dbReference>
<reference evidence="4 5" key="1">
    <citation type="submission" date="2016-10" db="EMBL/GenBank/DDBJ databases">
        <authorList>
            <person name="de Groot N.N."/>
        </authorList>
    </citation>
    <scope>NUCLEOTIDE SEQUENCE [LARGE SCALE GENOMIC DNA]</scope>
    <source>
        <strain evidence="4 5">DSM 17890</strain>
    </source>
</reference>
<evidence type="ECO:0000313" key="5">
    <source>
        <dbReference type="Proteomes" id="UP000199118"/>
    </source>
</evidence>
<dbReference type="Pfam" id="PF13717">
    <property type="entry name" value="Zn_ribbon_4"/>
    <property type="match status" value="1"/>
</dbReference>
<keyword evidence="2" id="KW-0472">Membrane</keyword>
<organism evidence="4 5">
    <name type="scientific">Albimonas donghaensis</name>
    <dbReference type="NCBI Taxonomy" id="356660"/>
    <lineage>
        <taxon>Bacteria</taxon>
        <taxon>Pseudomonadati</taxon>
        <taxon>Pseudomonadota</taxon>
        <taxon>Alphaproteobacteria</taxon>
        <taxon>Rhodobacterales</taxon>
        <taxon>Paracoccaceae</taxon>
        <taxon>Albimonas</taxon>
    </lineage>
</organism>
<accession>A0A1H2VDI6</accession>
<evidence type="ECO:0000259" key="3">
    <source>
        <dbReference type="Pfam" id="PF13717"/>
    </source>
</evidence>
<feature type="transmembrane region" description="Helical" evidence="2">
    <location>
        <begin position="152"/>
        <end position="174"/>
    </location>
</feature>
<dbReference type="Proteomes" id="UP000199118">
    <property type="component" value="Unassembled WGS sequence"/>
</dbReference>
<dbReference type="OrthoDB" id="7159357at2"/>
<feature type="compositionally biased region" description="Low complexity" evidence="1">
    <location>
        <begin position="85"/>
        <end position="97"/>
    </location>
</feature>
<dbReference type="EMBL" id="FNMZ01000002">
    <property type="protein sequence ID" value="SDW66352.1"/>
    <property type="molecule type" value="Genomic_DNA"/>
</dbReference>
<evidence type="ECO:0000313" key="4">
    <source>
        <dbReference type="EMBL" id="SDW66352.1"/>
    </source>
</evidence>
<evidence type="ECO:0000256" key="1">
    <source>
        <dbReference type="SAM" id="MobiDB-lite"/>
    </source>
</evidence>
<keyword evidence="2" id="KW-1133">Transmembrane helix</keyword>
<protein>
    <submittedName>
        <fullName evidence="4">MJ0042 family finger-like domain-containing protein</fullName>
    </submittedName>
</protein>